<dbReference type="InterPro" id="IPR045584">
    <property type="entry name" value="Pilin-like"/>
</dbReference>
<keyword evidence="1" id="KW-1133">Transmembrane helix</keyword>
<evidence type="ECO:0000313" key="2">
    <source>
        <dbReference type="EMBL" id="TMQ59597.1"/>
    </source>
</evidence>
<organism evidence="2 3">
    <name type="scientific">Eiseniibacteriota bacterium</name>
    <dbReference type="NCBI Taxonomy" id="2212470"/>
    <lineage>
        <taxon>Bacteria</taxon>
        <taxon>Candidatus Eiseniibacteriota</taxon>
    </lineage>
</organism>
<accession>A0A538T7L3</accession>
<dbReference type="InterPro" id="IPR012902">
    <property type="entry name" value="N_methyl_site"/>
</dbReference>
<dbReference type="Proteomes" id="UP000320913">
    <property type="component" value="Unassembled WGS sequence"/>
</dbReference>
<name>A0A538T7L3_UNCEI</name>
<dbReference type="AlphaFoldDB" id="A0A538T7L3"/>
<gene>
    <name evidence="2" type="ORF">E6K75_03955</name>
</gene>
<dbReference type="EMBL" id="VBOV01000098">
    <property type="protein sequence ID" value="TMQ59597.1"/>
    <property type="molecule type" value="Genomic_DNA"/>
</dbReference>
<protein>
    <submittedName>
        <fullName evidence="2">Prepilin-type N-terminal cleavage/methylation domain-containing protein</fullName>
    </submittedName>
</protein>
<keyword evidence="1" id="KW-0812">Transmembrane</keyword>
<comment type="caution">
    <text evidence="2">The sequence shown here is derived from an EMBL/GenBank/DDBJ whole genome shotgun (WGS) entry which is preliminary data.</text>
</comment>
<dbReference type="Pfam" id="PF07963">
    <property type="entry name" value="N_methyl"/>
    <property type="match status" value="1"/>
</dbReference>
<feature type="transmembrane region" description="Helical" evidence="1">
    <location>
        <begin position="27"/>
        <end position="49"/>
    </location>
</feature>
<evidence type="ECO:0000313" key="3">
    <source>
        <dbReference type="Proteomes" id="UP000320913"/>
    </source>
</evidence>
<sequence length="183" mass="20023">MVHQLLTPGRGGRGRGGRERGFTLPELLIVIVIASVLAIAFSSMFIQAVKTYQFMDAEKDMLADTRYAEERVTRELKRVRNNTSISAATATTLTFVDRQNATVSFSWSGVSGADLLFTKSGVSQTLAKGVDSLAFRYWKQDGTAATPVLSPSATDIWRVTLYMRLIKGTQTVASFGSAFVRSL</sequence>
<dbReference type="Gene3D" id="3.30.700.10">
    <property type="entry name" value="Glycoprotein, Type 4 Pilin"/>
    <property type="match status" value="1"/>
</dbReference>
<dbReference type="PROSITE" id="PS00409">
    <property type="entry name" value="PROKAR_NTER_METHYL"/>
    <property type="match status" value="1"/>
</dbReference>
<reference evidence="2 3" key="1">
    <citation type="journal article" date="2019" name="Nat. Microbiol.">
        <title>Mediterranean grassland soil C-N compound turnover is dependent on rainfall and depth, and is mediated by genomically divergent microorganisms.</title>
        <authorList>
            <person name="Diamond S."/>
            <person name="Andeer P.F."/>
            <person name="Li Z."/>
            <person name="Crits-Christoph A."/>
            <person name="Burstein D."/>
            <person name="Anantharaman K."/>
            <person name="Lane K.R."/>
            <person name="Thomas B.C."/>
            <person name="Pan C."/>
            <person name="Northen T.R."/>
            <person name="Banfield J.F."/>
        </authorList>
    </citation>
    <scope>NUCLEOTIDE SEQUENCE [LARGE SCALE GENOMIC DNA]</scope>
    <source>
        <strain evidence="2">WS_5</strain>
    </source>
</reference>
<proteinExistence type="predicted"/>
<dbReference type="SUPFAM" id="SSF54523">
    <property type="entry name" value="Pili subunits"/>
    <property type="match status" value="1"/>
</dbReference>
<keyword evidence="1" id="KW-0472">Membrane</keyword>
<evidence type="ECO:0000256" key="1">
    <source>
        <dbReference type="SAM" id="Phobius"/>
    </source>
</evidence>
<dbReference type="NCBIfam" id="TIGR02532">
    <property type="entry name" value="IV_pilin_GFxxxE"/>
    <property type="match status" value="1"/>
</dbReference>